<comment type="caution">
    <text evidence="3">The sequence shown here is derived from an EMBL/GenBank/DDBJ whole genome shotgun (WGS) entry which is preliminary data.</text>
</comment>
<organism evidence="3">
    <name type="scientific">Brassica cretica</name>
    <name type="common">Mustard</name>
    <dbReference type="NCBI Taxonomy" id="69181"/>
    <lineage>
        <taxon>Eukaryota</taxon>
        <taxon>Viridiplantae</taxon>
        <taxon>Streptophyta</taxon>
        <taxon>Embryophyta</taxon>
        <taxon>Tracheophyta</taxon>
        <taxon>Spermatophyta</taxon>
        <taxon>Magnoliopsida</taxon>
        <taxon>eudicotyledons</taxon>
        <taxon>Gunneridae</taxon>
        <taxon>Pentapetalae</taxon>
        <taxon>rosids</taxon>
        <taxon>malvids</taxon>
        <taxon>Brassicales</taxon>
        <taxon>Brassicaceae</taxon>
        <taxon>Brassiceae</taxon>
        <taxon>Brassica</taxon>
    </lineage>
</organism>
<keyword evidence="2" id="KW-1133">Transmembrane helix</keyword>
<reference evidence="3" key="1">
    <citation type="submission" date="2019-12" db="EMBL/GenBank/DDBJ databases">
        <title>Genome sequencing and annotation of Brassica cretica.</title>
        <authorList>
            <person name="Studholme D.J."/>
            <person name="Sarris P.F."/>
        </authorList>
    </citation>
    <scope>NUCLEOTIDE SEQUENCE</scope>
    <source>
        <strain evidence="3">PFS-102/07</strain>
        <tissue evidence="3">Leaf</tissue>
    </source>
</reference>
<feature type="transmembrane region" description="Helical" evidence="2">
    <location>
        <begin position="20"/>
        <end position="40"/>
    </location>
</feature>
<protein>
    <submittedName>
        <fullName evidence="3">Uncharacterized protein</fullName>
    </submittedName>
</protein>
<evidence type="ECO:0000313" key="3">
    <source>
        <dbReference type="EMBL" id="KAF2585903.1"/>
    </source>
</evidence>
<evidence type="ECO:0000256" key="2">
    <source>
        <dbReference type="SAM" id="Phobius"/>
    </source>
</evidence>
<evidence type="ECO:0000256" key="1">
    <source>
        <dbReference type="SAM" id="MobiDB-lite"/>
    </source>
</evidence>
<gene>
    <name evidence="3" type="ORF">F2Q70_00036653</name>
</gene>
<dbReference type="AlphaFoldDB" id="A0A8S9JX42"/>
<dbReference type="EMBL" id="QGKY02000246">
    <property type="protein sequence ID" value="KAF2585903.1"/>
    <property type="molecule type" value="Genomic_DNA"/>
</dbReference>
<feature type="compositionally biased region" description="Basic and acidic residues" evidence="1">
    <location>
        <begin position="95"/>
        <end position="106"/>
    </location>
</feature>
<proteinExistence type="predicted"/>
<name>A0A8S9JX42_BRACR</name>
<accession>A0A8S9JX42</accession>
<keyword evidence="2" id="KW-0472">Membrane</keyword>
<keyword evidence="2" id="KW-0812">Transmembrane</keyword>
<sequence length="106" mass="12106">MSLFEPSTKQHSFSSEFIVLRLLAGIFSGIFLLLVFQQLLSPFQRERLGRNASLRTYRAVHATKPSGQNRGRGRNIEKTGEVIQRRKTTAMGEVRGGDKRLNPKRY</sequence>
<feature type="region of interest" description="Disordered" evidence="1">
    <location>
        <begin position="86"/>
        <end position="106"/>
    </location>
</feature>